<sequence length="166" mass="19049">MESPDDGNVLTIVRVFDAPRELVWKAWSDPELYKKWWGPKIFSCPVVKIDFRVGGKFLGCMLGMEGDFKGKEFWSTGTYKEIVPMEKIVVTDSFSDEKGNVVSSEHYGMKGMPLEMLVTVTFEEMPRNKTKMTLKHEGIKDIPDEHRKGMDQGWNESFDKMAENAL</sequence>
<reference evidence="3 4" key="1">
    <citation type="journal article" date="2016" name="Nat. Commun.">
        <title>Thousands of microbial genomes shed light on interconnected biogeochemical processes in an aquifer system.</title>
        <authorList>
            <person name="Anantharaman K."/>
            <person name="Brown C.T."/>
            <person name="Hug L.A."/>
            <person name="Sharon I."/>
            <person name="Castelle C.J."/>
            <person name="Probst A.J."/>
            <person name="Thomas B.C."/>
            <person name="Singh A."/>
            <person name="Wilkins M.J."/>
            <person name="Karaoz U."/>
            <person name="Brodie E.L."/>
            <person name="Williams K.H."/>
            <person name="Hubbard S.S."/>
            <person name="Banfield J.F."/>
        </authorList>
    </citation>
    <scope>NUCLEOTIDE SEQUENCE [LARGE SCALE GENOMIC DNA]</scope>
</reference>
<dbReference type="InterPro" id="IPR013538">
    <property type="entry name" value="ASHA1/2-like_C"/>
</dbReference>
<dbReference type="InterPro" id="IPR023393">
    <property type="entry name" value="START-like_dom_sf"/>
</dbReference>
<proteinExistence type="inferred from homology"/>
<protein>
    <recommendedName>
        <fullName evidence="2">Activator of Hsp90 ATPase homologue 1/2-like C-terminal domain-containing protein</fullName>
    </recommendedName>
</protein>
<comment type="similarity">
    <text evidence="1">Belongs to the AHA1 family.</text>
</comment>
<dbReference type="STRING" id="1802061.A3A93_00460"/>
<dbReference type="Gene3D" id="3.30.530.20">
    <property type="match status" value="1"/>
</dbReference>
<comment type="caution">
    <text evidence="3">The sequence shown here is derived from an EMBL/GenBank/DDBJ whole genome shotgun (WGS) entry which is preliminary data.</text>
</comment>
<evidence type="ECO:0000313" key="4">
    <source>
        <dbReference type="Proteomes" id="UP000177141"/>
    </source>
</evidence>
<feature type="domain" description="Activator of Hsp90 ATPase homologue 1/2-like C-terminal" evidence="2">
    <location>
        <begin position="17"/>
        <end position="163"/>
    </location>
</feature>
<gene>
    <name evidence="3" type="ORF">A3A93_00460</name>
</gene>
<dbReference type="SUPFAM" id="SSF55961">
    <property type="entry name" value="Bet v1-like"/>
    <property type="match status" value="1"/>
</dbReference>
<dbReference type="EMBL" id="MGAL01000049">
    <property type="protein sequence ID" value="OGK45805.1"/>
    <property type="molecule type" value="Genomic_DNA"/>
</dbReference>
<dbReference type="AlphaFoldDB" id="A0A1F7IR15"/>
<dbReference type="Pfam" id="PF08327">
    <property type="entry name" value="AHSA1"/>
    <property type="match status" value="1"/>
</dbReference>
<name>A0A1F7IR15_9BACT</name>
<organism evidence="3 4">
    <name type="scientific">Candidatus Roizmanbacteria bacterium RIFCSPLOWO2_01_FULL_38_12</name>
    <dbReference type="NCBI Taxonomy" id="1802061"/>
    <lineage>
        <taxon>Bacteria</taxon>
        <taxon>Candidatus Roizmaniibacteriota</taxon>
    </lineage>
</organism>
<accession>A0A1F7IR15</accession>
<evidence type="ECO:0000313" key="3">
    <source>
        <dbReference type="EMBL" id="OGK45805.1"/>
    </source>
</evidence>
<dbReference type="Proteomes" id="UP000177141">
    <property type="component" value="Unassembled WGS sequence"/>
</dbReference>
<evidence type="ECO:0000259" key="2">
    <source>
        <dbReference type="Pfam" id="PF08327"/>
    </source>
</evidence>
<dbReference type="CDD" id="cd07814">
    <property type="entry name" value="SRPBCC_CalC_Aha1-like"/>
    <property type="match status" value="1"/>
</dbReference>
<evidence type="ECO:0000256" key="1">
    <source>
        <dbReference type="ARBA" id="ARBA00006817"/>
    </source>
</evidence>